<accession>A0A0R1U2D0</accession>
<protein>
    <recommendedName>
        <fullName evidence="2">Zinc-type alcohol dehydrogenase-like protein</fullName>
    </recommendedName>
</protein>
<dbReference type="EMBL" id="AZFJ01000052">
    <property type="protein sequence ID" value="KRL85384.1"/>
    <property type="molecule type" value="Genomic_DNA"/>
</dbReference>
<dbReference type="Pfam" id="PF00107">
    <property type="entry name" value="ADH_zinc_N"/>
    <property type="match status" value="1"/>
</dbReference>
<dbReference type="Pfam" id="PF08240">
    <property type="entry name" value="ADH_N"/>
    <property type="match status" value="1"/>
</dbReference>
<evidence type="ECO:0000313" key="5">
    <source>
        <dbReference type="Proteomes" id="UP000051922"/>
    </source>
</evidence>
<dbReference type="InterPro" id="IPR020843">
    <property type="entry name" value="ER"/>
</dbReference>
<dbReference type="Proteomes" id="UP000051922">
    <property type="component" value="Unassembled WGS sequence"/>
</dbReference>
<dbReference type="Gene3D" id="3.90.180.10">
    <property type="entry name" value="Medium-chain alcohol dehydrogenases, catalytic domain"/>
    <property type="match status" value="1"/>
</dbReference>
<dbReference type="PANTHER" id="PTHR43482">
    <property type="entry name" value="PROTEIN AST1-RELATED"/>
    <property type="match status" value="1"/>
</dbReference>
<dbReference type="CDD" id="cd08252">
    <property type="entry name" value="AL_MDR"/>
    <property type="match status" value="1"/>
</dbReference>
<comment type="caution">
    <text evidence="4">The sequence shown here is derived from an EMBL/GenBank/DDBJ whole genome shotgun (WGS) entry which is preliminary data.</text>
</comment>
<dbReference type="InterPro" id="IPR036291">
    <property type="entry name" value="NAD(P)-bd_dom_sf"/>
</dbReference>
<keyword evidence="5" id="KW-1185">Reference proteome</keyword>
<dbReference type="NCBIfam" id="TIGR02817">
    <property type="entry name" value="adh_fam_1"/>
    <property type="match status" value="1"/>
</dbReference>
<dbReference type="AlphaFoldDB" id="A0A0R1U2D0"/>
<dbReference type="Gene3D" id="3.40.50.720">
    <property type="entry name" value="NAD(P)-binding Rossmann-like Domain"/>
    <property type="match status" value="1"/>
</dbReference>
<dbReference type="InterPro" id="IPR013154">
    <property type="entry name" value="ADH-like_N"/>
</dbReference>
<organism evidence="4 5">
    <name type="scientific">Lacticaseibacillus pantheris DSM 15945 = JCM 12539 = NBRC 106106</name>
    <dbReference type="NCBI Taxonomy" id="1423783"/>
    <lineage>
        <taxon>Bacteria</taxon>
        <taxon>Bacillati</taxon>
        <taxon>Bacillota</taxon>
        <taxon>Bacilli</taxon>
        <taxon>Lactobacillales</taxon>
        <taxon>Lactobacillaceae</taxon>
        <taxon>Lacticaseibacillus</taxon>
    </lineage>
</organism>
<keyword evidence="2" id="KW-0479">Metal-binding</keyword>
<dbReference type="GO" id="GO:0008270">
    <property type="term" value="F:zinc ion binding"/>
    <property type="evidence" value="ECO:0007669"/>
    <property type="project" value="InterPro"/>
</dbReference>
<evidence type="ECO:0000256" key="1">
    <source>
        <dbReference type="ARBA" id="ARBA00010371"/>
    </source>
</evidence>
<gene>
    <name evidence="4" type="ORF">FC50_GL001541</name>
</gene>
<evidence type="ECO:0000259" key="3">
    <source>
        <dbReference type="SMART" id="SM00829"/>
    </source>
</evidence>
<dbReference type="InterPro" id="IPR011032">
    <property type="entry name" value="GroES-like_sf"/>
</dbReference>
<dbReference type="GO" id="GO:0016491">
    <property type="term" value="F:oxidoreductase activity"/>
    <property type="evidence" value="ECO:0007669"/>
    <property type="project" value="UniProtKB-KW"/>
</dbReference>
<name>A0A0R1U2D0_9LACO</name>
<dbReference type="PATRIC" id="fig|1423783.4.peg.1584"/>
<reference evidence="4 5" key="1">
    <citation type="journal article" date="2015" name="Genome Announc.">
        <title>Expanding the biotechnology potential of lactobacilli through comparative genomics of 213 strains and associated genera.</title>
        <authorList>
            <person name="Sun Z."/>
            <person name="Harris H.M."/>
            <person name="McCann A."/>
            <person name="Guo C."/>
            <person name="Argimon S."/>
            <person name="Zhang W."/>
            <person name="Yang X."/>
            <person name="Jeffery I.B."/>
            <person name="Cooney J.C."/>
            <person name="Kagawa T.F."/>
            <person name="Liu W."/>
            <person name="Song Y."/>
            <person name="Salvetti E."/>
            <person name="Wrobel A."/>
            <person name="Rasinkangas P."/>
            <person name="Parkhill J."/>
            <person name="Rea M.C."/>
            <person name="O'Sullivan O."/>
            <person name="Ritari J."/>
            <person name="Douillard F.P."/>
            <person name="Paul Ross R."/>
            <person name="Yang R."/>
            <person name="Briner A.E."/>
            <person name="Felis G.E."/>
            <person name="de Vos W.M."/>
            <person name="Barrangou R."/>
            <person name="Klaenhammer T.R."/>
            <person name="Caufield P.W."/>
            <person name="Cui Y."/>
            <person name="Zhang H."/>
            <person name="O'Toole P.W."/>
        </authorList>
    </citation>
    <scope>NUCLEOTIDE SEQUENCE [LARGE SCALE GENOMIC DNA]</scope>
    <source>
        <strain evidence="4 5">DSM 15945</strain>
    </source>
</reference>
<keyword evidence="2" id="KW-0560">Oxidoreductase</keyword>
<dbReference type="RefSeq" id="WP_056956855.1">
    <property type="nucleotide sequence ID" value="NZ_AZFJ01000052.1"/>
</dbReference>
<dbReference type="SMART" id="SM00829">
    <property type="entry name" value="PKS_ER"/>
    <property type="match status" value="1"/>
</dbReference>
<comment type="similarity">
    <text evidence="1 2">Belongs to the zinc-containing alcohol dehydrogenase family. Quinone oxidoreductase subfamily.</text>
</comment>
<dbReference type="STRING" id="1423783.FC50_GL001541"/>
<dbReference type="PANTHER" id="PTHR43482:SF1">
    <property type="entry name" value="PROTEIN AST1-RELATED"/>
    <property type="match status" value="1"/>
</dbReference>
<dbReference type="SUPFAM" id="SSF51735">
    <property type="entry name" value="NAD(P)-binding Rossmann-fold domains"/>
    <property type="match status" value="1"/>
</dbReference>
<dbReference type="InterPro" id="IPR014182">
    <property type="entry name" value="ADH_Zn_typ-1"/>
</dbReference>
<proteinExistence type="inferred from homology"/>
<dbReference type="InterPro" id="IPR052585">
    <property type="entry name" value="Lipid_raft_assoc_Zn_ADH"/>
</dbReference>
<evidence type="ECO:0000313" key="4">
    <source>
        <dbReference type="EMBL" id="KRL85384.1"/>
    </source>
</evidence>
<keyword evidence="2" id="KW-0862">Zinc</keyword>
<sequence length="343" mass="37720">MKAINTIIGAYQRHSFDDVNAFSMVKRDTAIPTGHDLLVHIAAVSVNPVDVGVYAGIRRPRATPKILGWDAVGTVVAVGEQVSLFNVGQRVFYAGDFRRDGSDQTFQLVDERIVGHAPEEFADEELAGLPLTSLTAYEALFEQMHLSIADIKHNRQRTLLIINGAGGVGSIATQLANHAGLRVIATASNPQSIAWAKQHGAGLVVNHHQDLVKQVHALGIKNVDYILGLSKLDEHFNEMATLIRPSGIIVSITENRHPIDLKKLTKKRATFAWEWMYSKSYYQTDDMITQHEILDQIGQLLQAKVIVPTTTKVFNGLNPESLRQAFKLVAGGHMIGKVVIKAE</sequence>
<dbReference type="InterPro" id="IPR013149">
    <property type="entry name" value="ADH-like_C"/>
</dbReference>
<dbReference type="SUPFAM" id="SSF50129">
    <property type="entry name" value="GroES-like"/>
    <property type="match status" value="1"/>
</dbReference>
<dbReference type="OrthoDB" id="9792162at2"/>
<evidence type="ECO:0000256" key="2">
    <source>
        <dbReference type="RuleBase" id="RU364000"/>
    </source>
</evidence>
<feature type="domain" description="Enoyl reductase (ER)" evidence="3">
    <location>
        <begin position="17"/>
        <end position="340"/>
    </location>
</feature>